<dbReference type="AlphaFoldDB" id="M3B9J8"/>
<dbReference type="GeneID" id="19336496"/>
<dbReference type="Proteomes" id="UP000016932">
    <property type="component" value="Unassembled WGS sequence"/>
</dbReference>
<evidence type="ECO:0000313" key="2">
    <source>
        <dbReference type="Proteomes" id="UP000016932"/>
    </source>
</evidence>
<keyword evidence="2" id="KW-1185">Reference proteome</keyword>
<protein>
    <submittedName>
        <fullName evidence="1">Uncharacterized protein</fullName>
    </submittedName>
</protein>
<name>M3B9J8_PSEFD</name>
<reference evidence="1 2" key="1">
    <citation type="journal article" date="2012" name="PLoS Pathog.">
        <title>Diverse lifestyles and strategies of plant pathogenesis encoded in the genomes of eighteen Dothideomycetes fungi.</title>
        <authorList>
            <person name="Ohm R.A."/>
            <person name="Feau N."/>
            <person name="Henrissat B."/>
            <person name="Schoch C.L."/>
            <person name="Horwitz B.A."/>
            <person name="Barry K.W."/>
            <person name="Condon B.J."/>
            <person name="Copeland A.C."/>
            <person name="Dhillon B."/>
            <person name="Glaser F."/>
            <person name="Hesse C.N."/>
            <person name="Kosti I."/>
            <person name="LaButti K."/>
            <person name="Lindquist E.A."/>
            <person name="Lucas S."/>
            <person name="Salamov A.A."/>
            <person name="Bradshaw R.E."/>
            <person name="Ciuffetti L."/>
            <person name="Hamelin R.C."/>
            <person name="Kema G.H.J."/>
            <person name="Lawrence C."/>
            <person name="Scott J.A."/>
            <person name="Spatafora J.W."/>
            <person name="Turgeon B.G."/>
            <person name="de Wit P.J.G.M."/>
            <person name="Zhong S."/>
            <person name="Goodwin S.B."/>
            <person name="Grigoriev I.V."/>
        </authorList>
    </citation>
    <scope>NUCLEOTIDE SEQUENCE [LARGE SCALE GENOMIC DNA]</scope>
    <source>
        <strain evidence="1 2">CIRAD86</strain>
    </source>
</reference>
<evidence type="ECO:0000313" key="1">
    <source>
        <dbReference type="EMBL" id="EME85933.1"/>
    </source>
</evidence>
<dbReference type="EMBL" id="KB446556">
    <property type="protein sequence ID" value="EME85933.1"/>
    <property type="molecule type" value="Genomic_DNA"/>
</dbReference>
<proteinExistence type="predicted"/>
<accession>M3B9J8</accession>
<dbReference type="KEGG" id="pfj:MYCFIDRAFT_206668"/>
<dbReference type="VEuPathDB" id="FungiDB:MYCFIDRAFT_206668"/>
<gene>
    <name evidence="1" type="ORF">MYCFIDRAFT_206668</name>
</gene>
<dbReference type="RefSeq" id="XP_007923384.1">
    <property type="nucleotide sequence ID" value="XM_007925193.1"/>
</dbReference>
<dbReference type="HOGENOM" id="CLU_909509_0_0_1"/>
<sequence>MYPEPRGIGDMTLEIMTCNKAATSWIRRTGAFGYRLHPSARPAKRTWRFAESICTKMKLMIAITATSWALASRDYIYRLAGFPVRSFTLTHKCITYFREFLLVIRYLTIQSPAVDFFSCWLLDARSVSSSRAGRRVDKSRVLYTAIGDLNLVIRFFFQDLVSVKRVVHRLPLHRRSKGGASFVYSSPTIGRANSTSFFPDTQLHELHSVWMSRGEREQSRIGVLVRHASCSQYLTRLFHQSIRTNTSSQCFPTLICRQNQNSSTPGIPYKPAIYCACPGYHKDRSNAKQAKKFKGYCCWPPIFVTR</sequence>
<organism evidence="1 2">
    <name type="scientific">Pseudocercospora fijiensis (strain CIRAD86)</name>
    <name type="common">Black leaf streak disease fungus</name>
    <name type="synonym">Mycosphaerella fijiensis</name>
    <dbReference type="NCBI Taxonomy" id="383855"/>
    <lineage>
        <taxon>Eukaryota</taxon>
        <taxon>Fungi</taxon>
        <taxon>Dikarya</taxon>
        <taxon>Ascomycota</taxon>
        <taxon>Pezizomycotina</taxon>
        <taxon>Dothideomycetes</taxon>
        <taxon>Dothideomycetidae</taxon>
        <taxon>Mycosphaerellales</taxon>
        <taxon>Mycosphaerellaceae</taxon>
        <taxon>Pseudocercospora</taxon>
    </lineage>
</organism>